<organism evidence="1 2">
    <name type="scientific">Rhizophagus irregularis (strain DAOM 197198w)</name>
    <name type="common">Glomus intraradices</name>
    <dbReference type="NCBI Taxonomy" id="1432141"/>
    <lineage>
        <taxon>Eukaryota</taxon>
        <taxon>Fungi</taxon>
        <taxon>Fungi incertae sedis</taxon>
        <taxon>Mucoromycota</taxon>
        <taxon>Glomeromycotina</taxon>
        <taxon>Glomeromycetes</taxon>
        <taxon>Glomerales</taxon>
        <taxon>Glomeraceae</taxon>
        <taxon>Rhizophagus</taxon>
    </lineage>
</organism>
<dbReference type="Proteomes" id="UP000022910">
    <property type="component" value="Unassembled WGS sequence"/>
</dbReference>
<name>A0A015MM93_RHIIW</name>
<protein>
    <submittedName>
        <fullName evidence="1">Uncharacterized protein</fullName>
    </submittedName>
</protein>
<gene>
    <name evidence="1" type="ORF">RirG_109410</name>
</gene>
<accession>A0A015MM93</accession>
<dbReference type="STRING" id="1432141.A0A015MM93"/>
<reference evidence="1 2" key="1">
    <citation type="submission" date="2014-02" db="EMBL/GenBank/DDBJ databases">
        <title>Single nucleus genome sequencing reveals high similarity among nuclei of an endomycorrhizal fungus.</title>
        <authorList>
            <person name="Lin K."/>
            <person name="Geurts R."/>
            <person name="Zhang Z."/>
            <person name="Limpens E."/>
            <person name="Saunders D.G."/>
            <person name="Mu D."/>
            <person name="Pang E."/>
            <person name="Cao H."/>
            <person name="Cha H."/>
            <person name="Lin T."/>
            <person name="Zhou Q."/>
            <person name="Shang Y."/>
            <person name="Li Y."/>
            <person name="Ivanov S."/>
            <person name="Sharma T."/>
            <person name="Velzen R.V."/>
            <person name="Ruijter N.D."/>
            <person name="Aanen D.K."/>
            <person name="Win J."/>
            <person name="Kamoun S."/>
            <person name="Bisseling T."/>
            <person name="Huang S."/>
        </authorList>
    </citation>
    <scope>NUCLEOTIDE SEQUENCE [LARGE SCALE GENOMIC DNA]</scope>
    <source>
        <strain evidence="2">DAOM197198w</strain>
    </source>
</reference>
<dbReference type="OrthoDB" id="2305872at2759"/>
<dbReference type="AlphaFoldDB" id="A0A015MM93"/>
<dbReference type="EMBL" id="JEMT01017466">
    <property type="protein sequence ID" value="EXX67953.1"/>
    <property type="molecule type" value="Genomic_DNA"/>
</dbReference>
<comment type="caution">
    <text evidence="1">The sequence shown here is derived from an EMBL/GenBank/DDBJ whole genome shotgun (WGS) entry which is preliminary data.</text>
</comment>
<keyword evidence="2" id="KW-1185">Reference proteome</keyword>
<sequence>MIKKIPIFDKRNIEDEKIINLNTQSHHQLFCDYANKSLVNYRNQMKDQMLKNNKHPLEYSINDYVCLAIPRIDRNSIDRCKKYSDQTYKLQCKNGILDISFSANELMPLGPNEYRKLENCQSDIISVREAARMQSTSAITRVQSNCKGKCKKCL</sequence>
<proteinExistence type="predicted"/>
<dbReference type="HOGENOM" id="CLU_1705170_0_0_1"/>
<evidence type="ECO:0000313" key="1">
    <source>
        <dbReference type="EMBL" id="EXX67953.1"/>
    </source>
</evidence>
<evidence type="ECO:0000313" key="2">
    <source>
        <dbReference type="Proteomes" id="UP000022910"/>
    </source>
</evidence>